<feature type="domain" description="HAT C-terminal dimerisation" evidence="6">
    <location>
        <begin position="131"/>
        <end position="212"/>
    </location>
</feature>
<comment type="subcellular location">
    <subcellularLocation>
        <location evidence="1">Nucleus</location>
    </subcellularLocation>
</comment>
<dbReference type="SUPFAM" id="SSF53098">
    <property type="entry name" value="Ribonuclease H-like"/>
    <property type="match status" value="1"/>
</dbReference>
<dbReference type="GO" id="GO:0046983">
    <property type="term" value="F:protein dimerization activity"/>
    <property type="evidence" value="ECO:0007669"/>
    <property type="project" value="InterPro"/>
</dbReference>
<evidence type="ECO:0000256" key="3">
    <source>
        <dbReference type="ARBA" id="ARBA00022771"/>
    </source>
</evidence>
<keyword evidence="4" id="KW-0862">Zinc</keyword>
<dbReference type="InterPro" id="IPR052035">
    <property type="entry name" value="ZnF_BED_domain_contain"/>
</dbReference>
<keyword evidence="5" id="KW-0539">Nucleus</keyword>
<dbReference type="InterPro" id="IPR012337">
    <property type="entry name" value="RNaseH-like_sf"/>
</dbReference>
<name>A0A9P6K917_9FUNG</name>
<organism evidence="7 8">
    <name type="scientific">Lunasporangiospora selenospora</name>
    <dbReference type="NCBI Taxonomy" id="979761"/>
    <lineage>
        <taxon>Eukaryota</taxon>
        <taxon>Fungi</taxon>
        <taxon>Fungi incertae sedis</taxon>
        <taxon>Mucoromycota</taxon>
        <taxon>Mortierellomycotina</taxon>
        <taxon>Mortierellomycetes</taxon>
        <taxon>Mortierellales</taxon>
        <taxon>Mortierellaceae</taxon>
        <taxon>Lunasporangiospora</taxon>
    </lineage>
</organism>
<evidence type="ECO:0000259" key="6">
    <source>
        <dbReference type="Pfam" id="PF05699"/>
    </source>
</evidence>
<evidence type="ECO:0000256" key="5">
    <source>
        <dbReference type="ARBA" id="ARBA00023242"/>
    </source>
</evidence>
<dbReference type="GO" id="GO:0008270">
    <property type="term" value="F:zinc ion binding"/>
    <property type="evidence" value="ECO:0007669"/>
    <property type="project" value="UniProtKB-KW"/>
</dbReference>
<evidence type="ECO:0000313" key="8">
    <source>
        <dbReference type="Proteomes" id="UP000780801"/>
    </source>
</evidence>
<evidence type="ECO:0000256" key="4">
    <source>
        <dbReference type="ARBA" id="ARBA00022833"/>
    </source>
</evidence>
<sequence length="228" mass="26092">MTKTISSSVGYPTINRAMSVYNALIDALEEFIDRESSPSLREAATQGKQKLLDYYSKTDSTPVYAVATAMDPRMRFDWWSVNDWEGYIQACADMVTDVWQKNYKGKEGPIELDIEVQRQMRLFGIKKKPGELDEYIREGSSLITCKAEPPELMYWRSQMERWPNLANMARDYLAIPVTSTPAERCFSQAKSIATLHSNILDKEAFEAIEALEALEALEAIEHNRIRCN</sequence>
<protein>
    <recommendedName>
        <fullName evidence="6">HAT C-terminal dimerisation domain-containing protein</fullName>
    </recommendedName>
</protein>
<gene>
    <name evidence="7" type="ORF">BGW38_008596</name>
</gene>
<evidence type="ECO:0000313" key="7">
    <source>
        <dbReference type="EMBL" id="KAF9571669.1"/>
    </source>
</evidence>
<dbReference type="InterPro" id="IPR008906">
    <property type="entry name" value="HATC_C_dom"/>
</dbReference>
<dbReference type="OrthoDB" id="2381924at2759"/>
<dbReference type="PANTHER" id="PTHR46481:SF10">
    <property type="entry name" value="ZINC FINGER BED DOMAIN-CONTAINING PROTEIN 39"/>
    <property type="match status" value="1"/>
</dbReference>
<dbReference type="EMBL" id="JAABOA010005970">
    <property type="protein sequence ID" value="KAF9571669.1"/>
    <property type="molecule type" value="Genomic_DNA"/>
</dbReference>
<keyword evidence="3" id="KW-0863">Zinc-finger</keyword>
<keyword evidence="2" id="KW-0479">Metal-binding</keyword>
<dbReference type="GO" id="GO:0005634">
    <property type="term" value="C:nucleus"/>
    <property type="evidence" value="ECO:0007669"/>
    <property type="project" value="UniProtKB-SubCell"/>
</dbReference>
<reference evidence="7" key="1">
    <citation type="journal article" date="2020" name="Fungal Divers.">
        <title>Resolving the Mortierellaceae phylogeny through synthesis of multi-gene phylogenetics and phylogenomics.</title>
        <authorList>
            <person name="Vandepol N."/>
            <person name="Liber J."/>
            <person name="Desiro A."/>
            <person name="Na H."/>
            <person name="Kennedy M."/>
            <person name="Barry K."/>
            <person name="Grigoriev I.V."/>
            <person name="Miller A.N."/>
            <person name="O'Donnell K."/>
            <person name="Stajich J.E."/>
            <person name="Bonito G."/>
        </authorList>
    </citation>
    <scope>NUCLEOTIDE SEQUENCE</scope>
    <source>
        <strain evidence="7">KOD1015</strain>
    </source>
</reference>
<dbReference type="Proteomes" id="UP000780801">
    <property type="component" value="Unassembled WGS sequence"/>
</dbReference>
<keyword evidence="8" id="KW-1185">Reference proteome</keyword>
<dbReference type="Pfam" id="PF05699">
    <property type="entry name" value="Dimer_Tnp_hAT"/>
    <property type="match status" value="1"/>
</dbReference>
<proteinExistence type="predicted"/>
<evidence type="ECO:0000256" key="1">
    <source>
        <dbReference type="ARBA" id="ARBA00004123"/>
    </source>
</evidence>
<accession>A0A9P6K917</accession>
<evidence type="ECO:0000256" key="2">
    <source>
        <dbReference type="ARBA" id="ARBA00022723"/>
    </source>
</evidence>
<dbReference type="AlphaFoldDB" id="A0A9P6K917"/>
<dbReference type="PANTHER" id="PTHR46481">
    <property type="entry name" value="ZINC FINGER BED DOMAIN-CONTAINING PROTEIN 4"/>
    <property type="match status" value="1"/>
</dbReference>
<comment type="caution">
    <text evidence="7">The sequence shown here is derived from an EMBL/GenBank/DDBJ whole genome shotgun (WGS) entry which is preliminary data.</text>
</comment>